<dbReference type="GO" id="GO:0022857">
    <property type="term" value="F:transmembrane transporter activity"/>
    <property type="evidence" value="ECO:0007669"/>
    <property type="project" value="InterPro"/>
</dbReference>
<keyword evidence="4 5" id="KW-0472">Membrane</keyword>
<dbReference type="STRING" id="436010.A0A167V444"/>
<feature type="transmembrane region" description="Helical" evidence="5">
    <location>
        <begin position="214"/>
        <end position="240"/>
    </location>
</feature>
<dbReference type="InterPro" id="IPR036259">
    <property type="entry name" value="MFS_trans_sf"/>
</dbReference>
<evidence type="ECO:0000256" key="5">
    <source>
        <dbReference type="SAM" id="Phobius"/>
    </source>
</evidence>
<name>A0A167V444_9AGAM</name>
<dbReference type="OrthoDB" id="3561359at2759"/>
<evidence type="ECO:0000313" key="6">
    <source>
        <dbReference type="EMBL" id="KZP04617.1"/>
    </source>
</evidence>
<organism evidence="6 7">
    <name type="scientific">Athelia psychrophila</name>
    <dbReference type="NCBI Taxonomy" id="1759441"/>
    <lineage>
        <taxon>Eukaryota</taxon>
        <taxon>Fungi</taxon>
        <taxon>Dikarya</taxon>
        <taxon>Basidiomycota</taxon>
        <taxon>Agaricomycotina</taxon>
        <taxon>Agaricomycetes</taxon>
        <taxon>Agaricomycetidae</taxon>
        <taxon>Atheliales</taxon>
        <taxon>Atheliaceae</taxon>
        <taxon>Athelia</taxon>
    </lineage>
</organism>
<keyword evidence="2 5" id="KW-0812">Transmembrane</keyword>
<dbReference type="Gene3D" id="1.20.1250.20">
    <property type="entry name" value="MFS general substrate transporter like domains"/>
    <property type="match status" value="1"/>
</dbReference>
<dbReference type="SUPFAM" id="SSF103473">
    <property type="entry name" value="MFS general substrate transporter"/>
    <property type="match status" value="1"/>
</dbReference>
<keyword evidence="3 5" id="KW-1133">Transmembrane helix</keyword>
<dbReference type="EMBL" id="KV417905">
    <property type="protein sequence ID" value="KZP04617.1"/>
    <property type="molecule type" value="Genomic_DNA"/>
</dbReference>
<evidence type="ECO:0000256" key="1">
    <source>
        <dbReference type="ARBA" id="ARBA00004141"/>
    </source>
</evidence>
<feature type="transmembrane region" description="Helical" evidence="5">
    <location>
        <begin position="148"/>
        <end position="166"/>
    </location>
</feature>
<dbReference type="PANTHER" id="PTHR23502:SF7">
    <property type="entry name" value="DRUG_PROTON ANTIPORTER YHK8-RELATED"/>
    <property type="match status" value="1"/>
</dbReference>
<feature type="transmembrane region" description="Helical" evidence="5">
    <location>
        <begin position="261"/>
        <end position="278"/>
    </location>
</feature>
<feature type="transmembrane region" description="Helical" evidence="5">
    <location>
        <begin position="284"/>
        <end position="304"/>
    </location>
</feature>
<comment type="subcellular location">
    <subcellularLocation>
        <location evidence="1">Membrane</location>
        <topology evidence="1">Multi-pass membrane protein</topology>
    </subcellularLocation>
</comment>
<reference evidence="6 7" key="1">
    <citation type="journal article" date="2016" name="Mol. Biol. Evol.">
        <title>Comparative Genomics of Early-Diverging Mushroom-Forming Fungi Provides Insights into the Origins of Lignocellulose Decay Capabilities.</title>
        <authorList>
            <person name="Nagy L.G."/>
            <person name="Riley R."/>
            <person name="Tritt A."/>
            <person name="Adam C."/>
            <person name="Daum C."/>
            <person name="Floudas D."/>
            <person name="Sun H."/>
            <person name="Yadav J.S."/>
            <person name="Pangilinan J."/>
            <person name="Larsson K.H."/>
            <person name="Matsuura K."/>
            <person name="Barry K."/>
            <person name="Labutti K."/>
            <person name="Kuo R."/>
            <person name="Ohm R.A."/>
            <person name="Bhattacharya S.S."/>
            <person name="Shirouzu T."/>
            <person name="Yoshinaga Y."/>
            <person name="Martin F.M."/>
            <person name="Grigoriev I.V."/>
            <person name="Hibbett D.S."/>
        </authorList>
    </citation>
    <scope>NUCLEOTIDE SEQUENCE [LARGE SCALE GENOMIC DNA]</scope>
    <source>
        <strain evidence="6 7">CBS 109695</strain>
    </source>
</reference>
<proteinExistence type="predicted"/>
<evidence type="ECO:0000313" key="7">
    <source>
        <dbReference type="Proteomes" id="UP000076532"/>
    </source>
</evidence>
<dbReference type="Pfam" id="PF07690">
    <property type="entry name" value="MFS_1"/>
    <property type="match status" value="1"/>
</dbReference>
<keyword evidence="7" id="KW-1185">Reference proteome</keyword>
<feature type="transmembrane region" description="Helical" evidence="5">
    <location>
        <begin position="7"/>
        <end position="25"/>
    </location>
</feature>
<dbReference type="GO" id="GO:0005886">
    <property type="term" value="C:plasma membrane"/>
    <property type="evidence" value="ECO:0007669"/>
    <property type="project" value="TreeGrafter"/>
</dbReference>
<feature type="transmembrane region" description="Helical" evidence="5">
    <location>
        <begin position="37"/>
        <end position="63"/>
    </location>
</feature>
<evidence type="ECO:0000256" key="2">
    <source>
        <dbReference type="ARBA" id="ARBA00022692"/>
    </source>
</evidence>
<evidence type="ECO:0000256" key="3">
    <source>
        <dbReference type="ARBA" id="ARBA00022989"/>
    </source>
</evidence>
<protein>
    <submittedName>
        <fullName evidence="6">MFS general substrate transporter</fullName>
    </submittedName>
</protein>
<dbReference type="AlphaFoldDB" id="A0A167V444"/>
<evidence type="ECO:0000256" key="4">
    <source>
        <dbReference type="ARBA" id="ARBA00023136"/>
    </source>
</evidence>
<dbReference type="Proteomes" id="UP000076532">
    <property type="component" value="Unassembled WGS sequence"/>
</dbReference>
<dbReference type="PANTHER" id="PTHR23502">
    <property type="entry name" value="MAJOR FACILITATOR SUPERFAMILY"/>
    <property type="match status" value="1"/>
</dbReference>
<feature type="transmembrane region" description="Helical" evidence="5">
    <location>
        <begin position="187"/>
        <end position="208"/>
    </location>
</feature>
<feature type="non-terminal residue" evidence="6">
    <location>
        <position position="315"/>
    </location>
</feature>
<feature type="transmembrane region" description="Helical" evidence="5">
    <location>
        <begin position="112"/>
        <end position="136"/>
    </location>
</feature>
<sequence length="315" mass="34689">PMAVYTLSPFFGLILGPLIGGFINQNVDWRWTWRVQIIWVFVELVLRLLLLLFVAETYAPVLLKWKAARLRASTNDKRLYAPLDVKDINLLRAVVVSCYKPFQLLAYDRMALLLNAWNALLLGILYLAFQAFPIVLKKHGFSEEETGMTFGIGVGMISAICCMPFWNRLFERGTLKFNGRPPPETRLYMGQVGGILVPIGLFALAFTTYASVPWIVPVIAAIPLGAGMYFVFTSTFTYLVTAYRPIAASAMAANSALRSTFAAAFPLFAGTVGATARLGTVGAMALLAGLTVVMVPLPLIFYNIGPRLGEKSRFA</sequence>
<accession>A0A167V444</accession>
<feature type="non-terminal residue" evidence="6">
    <location>
        <position position="1"/>
    </location>
</feature>
<dbReference type="InterPro" id="IPR011701">
    <property type="entry name" value="MFS"/>
</dbReference>
<gene>
    <name evidence="6" type="ORF">FIBSPDRAFT_717116</name>
</gene>